<organism evidence="1 2">
    <name type="scientific">Nicrophorus vespilloides</name>
    <name type="common">Boreal carrion beetle</name>
    <dbReference type="NCBI Taxonomy" id="110193"/>
    <lineage>
        <taxon>Eukaryota</taxon>
        <taxon>Metazoa</taxon>
        <taxon>Ecdysozoa</taxon>
        <taxon>Arthropoda</taxon>
        <taxon>Hexapoda</taxon>
        <taxon>Insecta</taxon>
        <taxon>Pterygota</taxon>
        <taxon>Neoptera</taxon>
        <taxon>Endopterygota</taxon>
        <taxon>Coleoptera</taxon>
        <taxon>Polyphaga</taxon>
        <taxon>Staphyliniformia</taxon>
        <taxon>Silphidae</taxon>
        <taxon>Nicrophorinae</taxon>
        <taxon>Nicrophorus</taxon>
    </lineage>
</organism>
<protein>
    <submittedName>
        <fullName evidence="2">Uncharacterized protein LOC108565627</fullName>
    </submittedName>
</protein>
<gene>
    <name evidence="2" type="primary">LOC108565627</name>
</gene>
<keyword evidence="1" id="KW-1185">Reference proteome</keyword>
<reference evidence="2" key="1">
    <citation type="submission" date="2025-08" db="UniProtKB">
        <authorList>
            <consortium name="RefSeq"/>
        </authorList>
    </citation>
    <scope>IDENTIFICATION</scope>
    <source>
        <tissue evidence="2">Whole Larva</tissue>
    </source>
</reference>
<accession>A0ABM1N1H5</accession>
<dbReference type="RefSeq" id="XP_017780675.1">
    <property type="nucleotide sequence ID" value="XM_017925186.1"/>
</dbReference>
<evidence type="ECO:0000313" key="2">
    <source>
        <dbReference type="RefSeq" id="XP_017780675.1"/>
    </source>
</evidence>
<dbReference type="GeneID" id="108565627"/>
<proteinExistence type="predicted"/>
<name>A0ABM1N1H5_NICVS</name>
<dbReference type="Proteomes" id="UP000695000">
    <property type="component" value="Unplaced"/>
</dbReference>
<sequence length="189" mass="20710">MSLSVAFALSGLGGDDNLWGGDFGEFYRKGEMLFPNGIPKSPSVSSIASTASSSSRYSSESGIASMSDLGNSYQALEELIDNVFDEQGFRMVAPKIKKILPSLNYPLKKDEEDKDKSVTVMYQGRDLLDLYKNISGNSYTRSNSAVLACGIGTFYFENRSQYSRLQGARPPPHAILSCPDCSFTESKYD</sequence>
<evidence type="ECO:0000313" key="1">
    <source>
        <dbReference type="Proteomes" id="UP000695000"/>
    </source>
</evidence>